<feature type="transmembrane region" description="Helical" evidence="1">
    <location>
        <begin position="105"/>
        <end position="131"/>
    </location>
</feature>
<feature type="transmembrane region" description="Helical" evidence="1">
    <location>
        <begin position="74"/>
        <end position="99"/>
    </location>
</feature>
<evidence type="ECO:0000313" key="3">
    <source>
        <dbReference type="Proteomes" id="UP000012589"/>
    </source>
</evidence>
<keyword evidence="1" id="KW-0472">Membrane</keyword>
<keyword evidence="1" id="KW-0812">Transmembrane</keyword>
<feature type="transmembrane region" description="Helical" evidence="1">
    <location>
        <begin position="33"/>
        <end position="54"/>
    </location>
</feature>
<protein>
    <submittedName>
        <fullName evidence="2">Uncharacterized protein</fullName>
    </submittedName>
</protein>
<comment type="caution">
    <text evidence="2">The sequence shown here is derived from an EMBL/GenBank/DDBJ whole genome shotgun (WGS) entry which is preliminary data.</text>
</comment>
<dbReference type="HOGENOM" id="CLU_693976_0_0_9"/>
<feature type="transmembrane region" description="Helical" evidence="1">
    <location>
        <begin position="362"/>
        <end position="379"/>
    </location>
</feature>
<gene>
    <name evidence="2" type="ORF">C823_03394</name>
</gene>
<feature type="transmembrane region" description="Helical" evidence="1">
    <location>
        <begin position="322"/>
        <end position="342"/>
    </location>
</feature>
<evidence type="ECO:0000256" key="1">
    <source>
        <dbReference type="SAM" id="Phobius"/>
    </source>
</evidence>
<feature type="transmembrane region" description="Helical" evidence="1">
    <location>
        <begin position="245"/>
        <end position="266"/>
    </location>
</feature>
<dbReference type="STRING" id="1235802.C823_03394"/>
<dbReference type="eggNOG" id="ENOG5032UGZ">
    <property type="taxonomic scope" value="Bacteria"/>
</dbReference>
<dbReference type="Proteomes" id="UP000012589">
    <property type="component" value="Unassembled WGS sequence"/>
</dbReference>
<dbReference type="AlphaFoldDB" id="N2ADA2"/>
<accession>N2ADA2</accession>
<dbReference type="EMBL" id="AQFT01000100">
    <property type="protein sequence ID" value="EMZ24130.1"/>
    <property type="molecule type" value="Genomic_DNA"/>
</dbReference>
<keyword evidence="1" id="KW-1133">Transmembrane helix</keyword>
<reference evidence="2 3" key="1">
    <citation type="journal article" date="2014" name="Genome Announc.">
        <title>Draft genome sequences of the altered schaedler flora, a defined bacterial community from gnotobiotic mice.</title>
        <authorList>
            <person name="Wannemuehler M.J."/>
            <person name="Overstreet A.M."/>
            <person name="Ward D.V."/>
            <person name="Phillips G.J."/>
        </authorList>
    </citation>
    <scope>NUCLEOTIDE SEQUENCE [LARGE SCALE GENOMIC DNA]</scope>
    <source>
        <strain evidence="2 3">ASF492</strain>
    </source>
</reference>
<name>N2ADA2_9FIRM</name>
<feature type="transmembrane region" description="Helical" evidence="1">
    <location>
        <begin position="286"/>
        <end position="310"/>
    </location>
</feature>
<feature type="transmembrane region" description="Helical" evidence="1">
    <location>
        <begin position="143"/>
        <end position="167"/>
    </location>
</feature>
<keyword evidence="3" id="KW-1185">Reference proteome</keyword>
<evidence type="ECO:0000313" key="2">
    <source>
        <dbReference type="EMBL" id="EMZ24130.1"/>
    </source>
</evidence>
<organism evidence="2 3">
    <name type="scientific">Eubacterium plexicaudatum ASF492</name>
    <dbReference type="NCBI Taxonomy" id="1235802"/>
    <lineage>
        <taxon>Bacteria</taxon>
        <taxon>Bacillati</taxon>
        <taxon>Bacillota</taxon>
        <taxon>Clostridia</taxon>
        <taxon>Eubacteriales</taxon>
        <taxon>Eubacteriaceae</taxon>
        <taxon>Eubacterium</taxon>
    </lineage>
</organism>
<sequence length="397" mass="45745">MELYLFGGILSAGSVFFNRYIKDILYYPVSAQTILSVLLIRMIAMQSGICIAMAYPQFFFGSNSSWLCVLKDILVCLIVICAIDFTIILLCVIICRVFSSRMVGYAFVVFQYALFLLLAVFTGNMIAFGFIHPDFLSWINEKIGYANVFLFVIPFAIILGIAMIMVFNYRYIKGYLNIQSFHKQVAVKRIPAIRIDHPYFLLEWKRVLRNKELIFFSNFKNVLTIVVLCRLLVQNFGQIAFGEKYVVELLLLMSCCGTNTISSTAYSSDFNRVYYAFLPISQRQMFFWKTIQGFLWAEIMVFLFEFVIILVKDIPMIDVCLLFLYGTFMNYACSWIGVFLDFKMPRTVNSTNELLHGNISKVIVLIVSITTTIGEFYLVRTKMVTIPLLHLIILTLL</sequence>
<dbReference type="PATRIC" id="fig|1235802.3.peg.3586"/>
<proteinExistence type="predicted"/>